<organism evidence="1 2">
    <name type="scientific">Tigriopus californicus</name>
    <name type="common">Marine copepod</name>
    <dbReference type="NCBI Taxonomy" id="6832"/>
    <lineage>
        <taxon>Eukaryota</taxon>
        <taxon>Metazoa</taxon>
        <taxon>Ecdysozoa</taxon>
        <taxon>Arthropoda</taxon>
        <taxon>Crustacea</taxon>
        <taxon>Multicrustacea</taxon>
        <taxon>Hexanauplia</taxon>
        <taxon>Copepoda</taxon>
        <taxon>Harpacticoida</taxon>
        <taxon>Harpacticidae</taxon>
        <taxon>Tigriopus</taxon>
    </lineage>
</organism>
<protein>
    <submittedName>
        <fullName evidence="1">Uncharacterized protein</fullName>
    </submittedName>
</protein>
<dbReference type="EMBL" id="VCGU01000009">
    <property type="protein sequence ID" value="TRY70015.1"/>
    <property type="molecule type" value="Genomic_DNA"/>
</dbReference>
<reference evidence="1 2" key="1">
    <citation type="journal article" date="2018" name="Nat. Ecol. Evol.">
        <title>Genomic signatures of mitonuclear coevolution across populations of Tigriopus californicus.</title>
        <authorList>
            <person name="Barreto F.S."/>
            <person name="Watson E.T."/>
            <person name="Lima T.G."/>
            <person name="Willett C.S."/>
            <person name="Edmands S."/>
            <person name="Li W."/>
            <person name="Burton R.S."/>
        </authorList>
    </citation>
    <scope>NUCLEOTIDE SEQUENCE [LARGE SCALE GENOMIC DNA]</scope>
    <source>
        <strain evidence="1 2">San Diego</strain>
    </source>
</reference>
<evidence type="ECO:0000313" key="2">
    <source>
        <dbReference type="Proteomes" id="UP000318571"/>
    </source>
</evidence>
<evidence type="ECO:0000313" key="1">
    <source>
        <dbReference type="EMBL" id="TRY70015.1"/>
    </source>
</evidence>
<gene>
    <name evidence="1" type="ORF">TCAL_06122</name>
</gene>
<name>A0A553NX53_TIGCA</name>
<comment type="caution">
    <text evidence="1">The sequence shown here is derived from an EMBL/GenBank/DDBJ whole genome shotgun (WGS) entry which is preliminary data.</text>
</comment>
<proteinExistence type="predicted"/>
<sequence length="97" mass="10693">MMTTQADGQSVLLGILTPLEHSSSPAPELPTKGSFAFIQRAEVHWCFRTFLKTLSDVSFVCGECRLDRGHDNGQHGERNTSYCPDVLLSKAQPESVL</sequence>
<dbReference type="AlphaFoldDB" id="A0A553NX53"/>
<dbReference type="Proteomes" id="UP000318571">
    <property type="component" value="Chromosome 9"/>
</dbReference>
<keyword evidence="2" id="KW-1185">Reference proteome</keyword>
<accession>A0A553NX53</accession>